<protein>
    <submittedName>
        <fullName evidence="4">Uncharacterized protein LOC116289929</fullName>
    </submittedName>
</protein>
<keyword evidence="2" id="KW-1133">Transmembrane helix</keyword>
<dbReference type="GeneID" id="116289929"/>
<dbReference type="InParanoid" id="A0A6P8HJG2"/>
<name>A0A6P8HJG2_ACTTE</name>
<dbReference type="OrthoDB" id="10353091at2759"/>
<feature type="region of interest" description="Disordered" evidence="1">
    <location>
        <begin position="1"/>
        <end position="89"/>
    </location>
</feature>
<feature type="transmembrane region" description="Helical" evidence="2">
    <location>
        <begin position="229"/>
        <end position="251"/>
    </location>
</feature>
<feature type="compositionally biased region" description="Low complexity" evidence="1">
    <location>
        <begin position="61"/>
        <end position="77"/>
    </location>
</feature>
<feature type="compositionally biased region" description="Polar residues" evidence="1">
    <location>
        <begin position="1"/>
        <end position="14"/>
    </location>
</feature>
<feature type="transmembrane region" description="Helical" evidence="2">
    <location>
        <begin position="188"/>
        <end position="209"/>
    </location>
</feature>
<gene>
    <name evidence="4" type="primary">LOC116289929</name>
</gene>
<organism evidence="3 4">
    <name type="scientific">Actinia tenebrosa</name>
    <name type="common">Australian red waratah sea anemone</name>
    <dbReference type="NCBI Taxonomy" id="6105"/>
    <lineage>
        <taxon>Eukaryota</taxon>
        <taxon>Metazoa</taxon>
        <taxon>Cnidaria</taxon>
        <taxon>Anthozoa</taxon>
        <taxon>Hexacorallia</taxon>
        <taxon>Actiniaria</taxon>
        <taxon>Actiniidae</taxon>
        <taxon>Actinia</taxon>
    </lineage>
</organism>
<evidence type="ECO:0000313" key="4">
    <source>
        <dbReference type="RefSeq" id="XP_031552735.1"/>
    </source>
</evidence>
<feature type="compositionally biased region" description="Polar residues" evidence="1">
    <location>
        <begin position="42"/>
        <end position="55"/>
    </location>
</feature>
<accession>A0A6P8HJG2</accession>
<dbReference type="Proteomes" id="UP000515163">
    <property type="component" value="Unplaced"/>
</dbReference>
<sequence length="306" mass="32937">MQPTNQATNQQVPQGNVAGGQTPAQGYTPGQTPAPAQGYAPGQTSAPAQGYTPGQTPAPAQGYTPGQTPGQVPPQSTITGPPASPSDDFTHVYQTGNFGKHFGKVNTTRGKRYVIVHGVLSLFMIVFTIVAAVMMKHYLPAAIKNPLLGVSWACAVCDGLSTGVALYFMWKLSTLTHPLRTLMVMRTFATFSMVMNIFFFMIGIFSAILKEKEFVELTDKEIGFLKAIYAVIAVLMFLKIFTSTSFIFQWWSCCPACPTACSCFAPYCIYEEGEELAPGVPNSIGVQNIMVVGMGAAAAAQRMNRM</sequence>
<dbReference type="AlphaFoldDB" id="A0A6P8HJG2"/>
<keyword evidence="2" id="KW-0472">Membrane</keyword>
<dbReference type="KEGG" id="aten:116289929"/>
<proteinExistence type="predicted"/>
<feature type="transmembrane region" description="Helical" evidence="2">
    <location>
        <begin position="147"/>
        <end position="168"/>
    </location>
</feature>
<keyword evidence="3" id="KW-1185">Reference proteome</keyword>
<evidence type="ECO:0000313" key="3">
    <source>
        <dbReference type="Proteomes" id="UP000515163"/>
    </source>
</evidence>
<dbReference type="RefSeq" id="XP_031552735.1">
    <property type="nucleotide sequence ID" value="XM_031696875.1"/>
</dbReference>
<reference evidence="4" key="1">
    <citation type="submission" date="2025-08" db="UniProtKB">
        <authorList>
            <consortium name="RefSeq"/>
        </authorList>
    </citation>
    <scope>IDENTIFICATION</scope>
    <source>
        <tissue evidence="4">Tentacle</tissue>
    </source>
</reference>
<feature type="transmembrane region" description="Helical" evidence="2">
    <location>
        <begin position="114"/>
        <end position="135"/>
    </location>
</feature>
<feature type="compositionally biased region" description="Polar residues" evidence="1">
    <location>
        <begin position="22"/>
        <end position="31"/>
    </location>
</feature>
<keyword evidence="2" id="KW-0812">Transmembrane</keyword>
<evidence type="ECO:0000256" key="2">
    <source>
        <dbReference type="SAM" id="Phobius"/>
    </source>
</evidence>
<evidence type="ECO:0000256" key="1">
    <source>
        <dbReference type="SAM" id="MobiDB-lite"/>
    </source>
</evidence>